<dbReference type="Gene3D" id="1.10.630.10">
    <property type="entry name" value="Cytochrome P450"/>
    <property type="match status" value="1"/>
</dbReference>
<dbReference type="Pfam" id="PF00067">
    <property type="entry name" value="p450"/>
    <property type="match status" value="1"/>
</dbReference>
<evidence type="ECO:0000256" key="6">
    <source>
        <dbReference type="ARBA" id="ARBA00023033"/>
    </source>
</evidence>
<organism evidence="8 9">
    <name type="scientific">[Emmonsia] crescens</name>
    <dbReference type="NCBI Taxonomy" id="73230"/>
    <lineage>
        <taxon>Eukaryota</taxon>
        <taxon>Fungi</taxon>
        <taxon>Dikarya</taxon>
        <taxon>Ascomycota</taxon>
        <taxon>Pezizomycotina</taxon>
        <taxon>Eurotiomycetes</taxon>
        <taxon>Eurotiomycetidae</taxon>
        <taxon>Onygenales</taxon>
        <taxon>Ajellomycetaceae</taxon>
        <taxon>Emergomyces</taxon>
    </lineage>
</organism>
<evidence type="ECO:0000256" key="2">
    <source>
        <dbReference type="ARBA" id="ARBA00022617"/>
    </source>
</evidence>
<comment type="cofactor">
    <cofactor evidence="7">
        <name>heme</name>
        <dbReference type="ChEBI" id="CHEBI:30413"/>
    </cofactor>
</comment>
<evidence type="ECO:0000256" key="4">
    <source>
        <dbReference type="ARBA" id="ARBA00023002"/>
    </source>
</evidence>
<accession>A0A0G2HW12</accession>
<dbReference type="InterPro" id="IPR002401">
    <property type="entry name" value="Cyt_P450_E_grp-I"/>
</dbReference>
<dbReference type="SUPFAM" id="SSF48264">
    <property type="entry name" value="Cytochrome P450"/>
    <property type="match status" value="1"/>
</dbReference>
<keyword evidence="6" id="KW-0503">Monooxygenase</keyword>
<evidence type="ECO:0000313" key="8">
    <source>
        <dbReference type="EMBL" id="KKZ62278.1"/>
    </source>
</evidence>
<dbReference type="GO" id="GO:0005506">
    <property type="term" value="F:iron ion binding"/>
    <property type="evidence" value="ECO:0007669"/>
    <property type="project" value="InterPro"/>
</dbReference>
<dbReference type="PRINTS" id="PR00385">
    <property type="entry name" value="P450"/>
</dbReference>
<dbReference type="Proteomes" id="UP000034164">
    <property type="component" value="Unassembled WGS sequence"/>
</dbReference>
<dbReference type="InterPro" id="IPR001128">
    <property type="entry name" value="Cyt_P450"/>
</dbReference>
<sequence>MGISSLISASPTAIALFFVAATSCYYTVSRFLNVRRSCRDLPQPPHSFWFGHILVAGRITQAYPPNPYIHHLFITISREYDLPDVFYLDLWPFVDPMVVICSPELAAQITTEQTFPKDPAVGHFLSPFLGKDSIISVSGSKWKTLHSIFVPTFAPAYIRTMTDGMLDEVLLYHDNLSQLAKSKESFSMSSLGVDMTFNVIGRAVFNSSFHSKEGTEFVKNFKSGLDYAFDGGLSTRRWLINMVPKWILVWKVNRYIEKKVIMRFDELKKEEASSVKKSRTIMDLVLRQKLNSPEGIVGDRDFMDMAISNIKSFLAAGHETTAYTLGYVFMLLSKHPEAVRQAREEHEKVFSPDFNHTVEMIRAHPEKLYDLHYTTGIIKETLRLFPIGSVARAKGEGMHVMYNGKPLPFTDQLIMVCNLVMHYNPKLFPSPSEFQPERFITQTIPKDAWRPFERGPRGCIGQDLAMVEMRMVIVVLLRSFDFEAMGANPHKNPIASYTTLDTIFGDLIYQKQSLTARPSSGQEMKVEFAQGYEAHVKRNQMGLDEGKPDNIN</sequence>
<keyword evidence="2 7" id="KW-0349">Heme</keyword>
<dbReference type="CDD" id="cd11051">
    <property type="entry name" value="CYP59-like"/>
    <property type="match status" value="1"/>
</dbReference>
<dbReference type="EMBL" id="LCZI01001147">
    <property type="protein sequence ID" value="KKZ62278.1"/>
    <property type="molecule type" value="Genomic_DNA"/>
</dbReference>
<dbReference type="InterPro" id="IPR050196">
    <property type="entry name" value="Cytochrome_P450_Monoox"/>
</dbReference>
<protein>
    <recommendedName>
        <fullName evidence="10">Cytochrome P450</fullName>
    </recommendedName>
</protein>
<gene>
    <name evidence="8" type="ORF">EMCG_00447</name>
</gene>
<evidence type="ECO:0000256" key="1">
    <source>
        <dbReference type="ARBA" id="ARBA00010617"/>
    </source>
</evidence>
<dbReference type="OrthoDB" id="10029320at2759"/>
<dbReference type="GO" id="GO:0020037">
    <property type="term" value="F:heme binding"/>
    <property type="evidence" value="ECO:0007669"/>
    <property type="project" value="InterPro"/>
</dbReference>
<dbReference type="VEuPathDB" id="FungiDB:EMCG_00447"/>
<keyword evidence="4" id="KW-0560">Oxidoreductase</keyword>
<dbReference type="InterPro" id="IPR036396">
    <property type="entry name" value="Cyt_P450_sf"/>
</dbReference>
<evidence type="ECO:0000256" key="3">
    <source>
        <dbReference type="ARBA" id="ARBA00022723"/>
    </source>
</evidence>
<dbReference type="PRINTS" id="PR00463">
    <property type="entry name" value="EP450I"/>
</dbReference>
<dbReference type="PANTHER" id="PTHR24291:SF50">
    <property type="entry name" value="BIFUNCTIONAL ALBAFLAVENONE MONOOXYGENASE_TERPENE SYNTHASE"/>
    <property type="match status" value="1"/>
</dbReference>
<dbReference type="PANTHER" id="PTHR24291">
    <property type="entry name" value="CYTOCHROME P450 FAMILY 4"/>
    <property type="match status" value="1"/>
</dbReference>
<proteinExistence type="inferred from homology"/>
<evidence type="ECO:0008006" key="10">
    <source>
        <dbReference type="Google" id="ProtNLM"/>
    </source>
</evidence>
<feature type="binding site" description="axial binding residue" evidence="7">
    <location>
        <position position="459"/>
    </location>
    <ligand>
        <name>heme</name>
        <dbReference type="ChEBI" id="CHEBI:30413"/>
    </ligand>
    <ligandPart>
        <name>Fe</name>
        <dbReference type="ChEBI" id="CHEBI:18248"/>
    </ligandPart>
</feature>
<dbReference type="GO" id="GO:0004497">
    <property type="term" value="F:monooxygenase activity"/>
    <property type="evidence" value="ECO:0007669"/>
    <property type="project" value="UniProtKB-KW"/>
</dbReference>
<evidence type="ECO:0000256" key="7">
    <source>
        <dbReference type="PIRSR" id="PIRSR602401-1"/>
    </source>
</evidence>
<comment type="caution">
    <text evidence="8">The sequence shown here is derived from an EMBL/GenBank/DDBJ whole genome shotgun (WGS) entry which is preliminary data.</text>
</comment>
<evidence type="ECO:0000256" key="5">
    <source>
        <dbReference type="ARBA" id="ARBA00023004"/>
    </source>
</evidence>
<keyword evidence="5 7" id="KW-0408">Iron</keyword>
<evidence type="ECO:0000313" key="9">
    <source>
        <dbReference type="Proteomes" id="UP000034164"/>
    </source>
</evidence>
<keyword evidence="3 7" id="KW-0479">Metal-binding</keyword>
<comment type="similarity">
    <text evidence="1">Belongs to the cytochrome P450 family.</text>
</comment>
<dbReference type="GO" id="GO:0016705">
    <property type="term" value="F:oxidoreductase activity, acting on paired donors, with incorporation or reduction of molecular oxygen"/>
    <property type="evidence" value="ECO:0007669"/>
    <property type="project" value="InterPro"/>
</dbReference>
<reference evidence="9" key="1">
    <citation type="journal article" date="2015" name="PLoS Genet.">
        <title>The dynamic genome and transcriptome of the human fungal pathogen Blastomyces and close relative Emmonsia.</title>
        <authorList>
            <person name="Munoz J.F."/>
            <person name="Gauthier G.M."/>
            <person name="Desjardins C.A."/>
            <person name="Gallo J.E."/>
            <person name="Holder J."/>
            <person name="Sullivan T.D."/>
            <person name="Marty A.J."/>
            <person name="Carmen J.C."/>
            <person name="Chen Z."/>
            <person name="Ding L."/>
            <person name="Gujja S."/>
            <person name="Magrini V."/>
            <person name="Misas E."/>
            <person name="Mitreva M."/>
            <person name="Priest M."/>
            <person name="Saif S."/>
            <person name="Whiston E.A."/>
            <person name="Young S."/>
            <person name="Zeng Q."/>
            <person name="Goldman W.E."/>
            <person name="Mardis E.R."/>
            <person name="Taylor J.W."/>
            <person name="McEwen J.G."/>
            <person name="Clay O.K."/>
            <person name="Klein B.S."/>
            <person name="Cuomo C.A."/>
        </authorList>
    </citation>
    <scope>NUCLEOTIDE SEQUENCE [LARGE SCALE GENOMIC DNA]</scope>
    <source>
        <strain evidence="9">UAMH 3008</strain>
    </source>
</reference>
<dbReference type="AlphaFoldDB" id="A0A0G2HW12"/>
<name>A0A0G2HW12_9EURO</name>